<keyword evidence="2" id="KW-1133">Transmembrane helix</keyword>
<accession>A0A6G1KAL8</accession>
<keyword evidence="4" id="KW-1185">Reference proteome</keyword>
<feature type="transmembrane region" description="Helical" evidence="2">
    <location>
        <begin position="55"/>
        <end position="81"/>
    </location>
</feature>
<dbReference type="Proteomes" id="UP000799428">
    <property type="component" value="Unassembled WGS sequence"/>
</dbReference>
<reference evidence="3" key="1">
    <citation type="journal article" date="2020" name="Stud. Mycol.">
        <title>101 Dothideomycetes genomes: a test case for predicting lifestyles and emergence of pathogens.</title>
        <authorList>
            <person name="Haridas S."/>
            <person name="Albert R."/>
            <person name="Binder M."/>
            <person name="Bloem J."/>
            <person name="Labutti K."/>
            <person name="Salamov A."/>
            <person name="Andreopoulos B."/>
            <person name="Baker S."/>
            <person name="Barry K."/>
            <person name="Bills G."/>
            <person name="Bluhm B."/>
            <person name="Cannon C."/>
            <person name="Castanera R."/>
            <person name="Culley D."/>
            <person name="Daum C."/>
            <person name="Ezra D."/>
            <person name="Gonzalez J."/>
            <person name="Henrissat B."/>
            <person name="Kuo A."/>
            <person name="Liang C."/>
            <person name="Lipzen A."/>
            <person name="Lutzoni F."/>
            <person name="Magnuson J."/>
            <person name="Mondo S."/>
            <person name="Nolan M."/>
            <person name="Ohm R."/>
            <person name="Pangilinan J."/>
            <person name="Park H.-J."/>
            <person name="Ramirez L."/>
            <person name="Alfaro M."/>
            <person name="Sun H."/>
            <person name="Tritt A."/>
            <person name="Yoshinaga Y."/>
            <person name="Zwiers L.-H."/>
            <person name="Turgeon B."/>
            <person name="Goodwin S."/>
            <person name="Spatafora J."/>
            <person name="Crous P."/>
            <person name="Grigoriev I."/>
        </authorList>
    </citation>
    <scope>NUCLEOTIDE SEQUENCE</scope>
    <source>
        <strain evidence="3">CBS 279.74</strain>
    </source>
</reference>
<evidence type="ECO:0008006" key="5">
    <source>
        <dbReference type="Google" id="ProtNLM"/>
    </source>
</evidence>
<organism evidence="3 4">
    <name type="scientific">Pleomassaria siparia CBS 279.74</name>
    <dbReference type="NCBI Taxonomy" id="1314801"/>
    <lineage>
        <taxon>Eukaryota</taxon>
        <taxon>Fungi</taxon>
        <taxon>Dikarya</taxon>
        <taxon>Ascomycota</taxon>
        <taxon>Pezizomycotina</taxon>
        <taxon>Dothideomycetes</taxon>
        <taxon>Pleosporomycetidae</taxon>
        <taxon>Pleosporales</taxon>
        <taxon>Pleomassariaceae</taxon>
        <taxon>Pleomassaria</taxon>
    </lineage>
</organism>
<name>A0A6G1KAL8_9PLEO</name>
<evidence type="ECO:0000313" key="3">
    <source>
        <dbReference type="EMBL" id="KAF2709864.1"/>
    </source>
</evidence>
<evidence type="ECO:0000313" key="4">
    <source>
        <dbReference type="Proteomes" id="UP000799428"/>
    </source>
</evidence>
<dbReference type="OrthoDB" id="10021397at2759"/>
<protein>
    <recommendedName>
        <fullName evidence="5">Major facilitator superfamily (MFS) profile domain-containing protein</fullName>
    </recommendedName>
</protein>
<evidence type="ECO:0000256" key="2">
    <source>
        <dbReference type="SAM" id="Phobius"/>
    </source>
</evidence>
<feature type="transmembrane region" description="Helical" evidence="2">
    <location>
        <begin position="93"/>
        <end position="111"/>
    </location>
</feature>
<sequence length="113" mass="12423">MSYAADNVKPRQQSTRKYSERDRSTMADNNEKHDEDNTWQSDSDNDVQYTTPFKLVAIMVTINLSTMVAALDLGVLATAIPAITDDFQSLNQIAWYSAACLILVGATSAATKT</sequence>
<dbReference type="AlphaFoldDB" id="A0A6G1KAL8"/>
<feature type="compositionally biased region" description="Basic and acidic residues" evidence="1">
    <location>
        <begin position="17"/>
        <end position="36"/>
    </location>
</feature>
<dbReference type="EMBL" id="MU005769">
    <property type="protein sequence ID" value="KAF2709864.1"/>
    <property type="molecule type" value="Genomic_DNA"/>
</dbReference>
<keyword evidence="2" id="KW-0472">Membrane</keyword>
<feature type="region of interest" description="Disordered" evidence="1">
    <location>
        <begin position="1"/>
        <end position="45"/>
    </location>
</feature>
<keyword evidence="2" id="KW-0812">Transmembrane</keyword>
<gene>
    <name evidence="3" type="ORF">K504DRAFT_454267</name>
</gene>
<proteinExistence type="predicted"/>
<evidence type="ECO:0000256" key="1">
    <source>
        <dbReference type="SAM" id="MobiDB-lite"/>
    </source>
</evidence>